<proteinExistence type="inferred from homology"/>
<protein>
    <recommendedName>
        <fullName evidence="6">Dihydrolipoamide acetyltransferase component of pyruvate dehydrogenase complex</fullName>
        <ecNumber evidence="6">2.3.1.-</ecNumber>
    </recommendedName>
</protein>
<dbReference type="InterPro" id="IPR011053">
    <property type="entry name" value="Single_hybrid_motif"/>
</dbReference>
<keyword evidence="5 6" id="KW-0012">Acyltransferase</keyword>
<evidence type="ECO:0000259" key="9">
    <source>
        <dbReference type="PROSITE" id="PS51826"/>
    </source>
</evidence>
<dbReference type="OrthoDB" id="9805770at2"/>
<dbReference type="EMBL" id="MAXA01000224">
    <property type="protein sequence ID" value="OHV27216.1"/>
    <property type="molecule type" value="Genomic_DNA"/>
</dbReference>
<dbReference type="RefSeq" id="WP_071064964.1">
    <property type="nucleotide sequence ID" value="NZ_MAXA01000224.1"/>
</dbReference>
<dbReference type="Pfam" id="PF00364">
    <property type="entry name" value="Biotin_lipoyl"/>
    <property type="match status" value="1"/>
</dbReference>
<dbReference type="EC" id="2.3.1.-" evidence="6"/>
<feature type="compositionally biased region" description="Polar residues" evidence="7">
    <location>
        <begin position="87"/>
        <end position="103"/>
    </location>
</feature>
<dbReference type="Gene3D" id="4.10.320.10">
    <property type="entry name" value="E3-binding domain"/>
    <property type="match status" value="1"/>
</dbReference>
<evidence type="ECO:0000256" key="6">
    <source>
        <dbReference type="RuleBase" id="RU003423"/>
    </source>
</evidence>
<feature type="region of interest" description="Disordered" evidence="7">
    <location>
        <begin position="282"/>
        <end position="322"/>
    </location>
</feature>
<reference evidence="11" key="1">
    <citation type="submission" date="2016-07" db="EMBL/GenBank/DDBJ databases">
        <title>Frankia sp. NRRL B-16219 Genome sequencing.</title>
        <authorList>
            <person name="Ghodhbane-Gtari F."/>
            <person name="Swanson E."/>
            <person name="Gueddou A."/>
            <person name="Louati M."/>
            <person name="Nouioui I."/>
            <person name="Hezbri K."/>
            <person name="Abebe-Akele F."/>
            <person name="Simpson S."/>
            <person name="Morris K."/>
            <person name="Thomas K."/>
            <person name="Gtari M."/>
            <person name="Tisa L.S."/>
        </authorList>
    </citation>
    <scope>NUCLEOTIDE SEQUENCE [LARGE SCALE GENOMIC DNA]</scope>
    <source>
        <strain evidence="11">NRRL B-16219</strain>
    </source>
</reference>
<dbReference type="PROSITE" id="PS50968">
    <property type="entry name" value="BIOTINYL_LIPOYL"/>
    <property type="match status" value="1"/>
</dbReference>
<feature type="domain" description="Lipoyl-binding" evidence="8">
    <location>
        <begin position="3"/>
        <end position="78"/>
    </location>
</feature>
<organism evidence="10 11">
    <name type="scientific">Parafrankia soli</name>
    <dbReference type="NCBI Taxonomy" id="2599596"/>
    <lineage>
        <taxon>Bacteria</taxon>
        <taxon>Bacillati</taxon>
        <taxon>Actinomycetota</taxon>
        <taxon>Actinomycetes</taxon>
        <taxon>Frankiales</taxon>
        <taxon>Frankiaceae</taxon>
        <taxon>Parafrankia</taxon>
    </lineage>
</organism>
<dbReference type="Pfam" id="PF00198">
    <property type="entry name" value="2-oxoacid_dh"/>
    <property type="match status" value="1"/>
</dbReference>
<evidence type="ECO:0000256" key="7">
    <source>
        <dbReference type="SAM" id="MobiDB-lite"/>
    </source>
</evidence>
<dbReference type="InterPro" id="IPR003016">
    <property type="entry name" value="2-oxoA_DH_lipoyl-BS"/>
</dbReference>
<gene>
    <name evidence="10" type="ORF">BBK14_04900</name>
</gene>
<dbReference type="Proteomes" id="UP000179769">
    <property type="component" value="Unassembled WGS sequence"/>
</dbReference>
<evidence type="ECO:0000256" key="4">
    <source>
        <dbReference type="ARBA" id="ARBA00022823"/>
    </source>
</evidence>
<dbReference type="GO" id="GO:0031405">
    <property type="term" value="F:lipoic acid binding"/>
    <property type="evidence" value="ECO:0007669"/>
    <property type="project" value="TreeGrafter"/>
</dbReference>
<feature type="domain" description="Peripheral subunit-binding (PSBD)" evidence="9">
    <location>
        <begin position="244"/>
        <end position="281"/>
    </location>
</feature>
<dbReference type="CDD" id="cd06849">
    <property type="entry name" value="lipoyl_domain"/>
    <property type="match status" value="1"/>
</dbReference>
<dbReference type="AlphaFoldDB" id="A0A1S1Q0V3"/>
<dbReference type="InterPro" id="IPR001078">
    <property type="entry name" value="2-oxoacid_DH_actylTfrase"/>
</dbReference>
<feature type="compositionally biased region" description="Low complexity" evidence="7">
    <location>
        <begin position="293"/>
        <end position="312"/>
    </location>
</feature>
<dbReference type="PROSITE" id="PS51826">
    <property type="entry name" value="PSBD"/>
    <property type="match status" value="1"/>
</dbReference>
<dbReference type="SUPFAM" id="SSF51230">
    <property type="entry name" value="Single hybrid motif"/>
    <property type="match status" value="1"/>
</dbReference>
<evidence type="ECO:0000256" key="3">
    <source>
        <dbReference type="ARBA" id="ARBA00022679"/>
    </source>
</evidence>
<comment type="caution">
    <text evidence="10">The sequence shown here is derived from an EMBL/GenBank/DDBJ whole genome shotgun (WGS) entry which is preliminary data.</text>
</comment>
<feature type="compositionally biased region" description="Low complexity" evidence="7">
    <location>
        <begin position="172"/>
        <end position="201"/>
    </location>
</feature>
<keyword evidence="3 6" id="KW-0808">Transferase</keyword>
<accession>A0A1S1Q0V3</accession>
<dbReference type="SUPFAM" id="SSF47005">
    <property type="entry name" value="Peripheral subunit-binding domain of 2-oxo acid dehydrogenase complex"/>
    <property type="match status" value="1"/>
</dbReference>
<dbReference type="Gene3D" id="2.40.50.100">
    <property type="match status" value="1"/>
</dbReference>
<dbReference type="Gene3D" id="3.30.559.10">
    <property type="entry name" value="Chloramphenicol acetyltransferase-like domain"/>
    <property type="match status" value="1"/>
</dbReference>
<dbReference type="SUPFAM" id="SSF52777">
    <property type="entry name" value="CoA-dependent acyltransferases"/>
    <property type="match status" value="1"/>
</dbReference>
<evidence type="ECO:0000313" key="11">
    <source>
        <dbReference type="Proteomes" id="UP000179769"/>
    </source>
</evidence>
<name>A0A1S1Q0V3_9ACTN</name>
<evidence type="ECO:0000259" key="8">
    <source>
        <dbReference type="PROSITE" id="PS50968"/>
    </source>
</evidence>
<dbReference type="GO" id="GO:0005737">
    <property type="term" value="C:cytoplasm"/>
    <property type="evidence" value="ECO:0007669"/>
    <property type="project" value="TreeGrafter"/>
</dbReference>
<dbReference type="InterPro" id="IPR004167">
    <property type="entry name" value="PSBD"/>
</dbReference>
<dbReference type="InterPro" id="IPR023213">
    <property type="entry name" value="CAT-like_dom_sf"/>
</dbReference>
<dbReference type="FunFam" id="3.30.559.10:FF:000007">
    <property type="entry name" value="Dihydrolipoamide acetyltransferase component of pyruvate dehydrogenase complex"/>
    <property type="match status" value="1"/>
</dbReference>
<dbReference type="PANTHER" id="PTHR43178">
    <property type="entry name" value="DIHYDROLIPOAMIDE ACETYLTRANSFERASE COMPONENT OF PYRUVATE DEHYDROGENASE COMPLEX"/>
    <property type="match status" value="1"/>
</dbReference>
<evidence type="ECO:0000256" key="1">
    <source>
        <dbReference type="ARBA" id="ARBA00001938"/>
    </source>
</evidence>
<evidence type="ECO:0000313" key="10">
    <source>
        <dbReference type="EMBL" id="OHV27216.1"/>
    </source>
</evidence>
<dbReference type="InterPro" id="IPR050743">
    <property type="entry name" value="2-oxoacid_DH_E2_comp"/>
</dbReference>
<comment type="similarity">
    <text evidence="2 6">Belongs to the 2-oxoacid dehydrogenase family.</text>
</comment>
<feature type="region of interest" description="Disordered" evidence="7">
    <location>
        <begin position="78"/>
        <end position="201"/>
    </location>
</feature>
<dbReference type="InterPro" id="IPR000089">
    <property type="entry name" value="Biotin_lipoyl"/>
</dbReference>
<dbReference type="InterPro" id="IPR036625">
    <property type="entry name" value="E3-bd_dom_sf"/>
</dbReference>
<dbReference type="Pfam" id="PF02817">
    <property type="entry name" value="E3_binding"/>
    <property type="match status" value="1"/>
</dbReference>
<dbReference type="PANTHER" id="PTHR43178:SF5">
    <property type="entry name" value="LIPOAMIDE ACYLTRANSFERASE COMPONENT OF BRANCHED-CHAIN ALPHA-KETO ACID DEHYDROGENASE COMPLEX, MITOCHONDRIAL"/>
    <property type="match status" value="1"/>
</dbReference>
<keyword evidence="11" id="KW-1185">Reference proteome</keyword>
<evidence type="ECO:0000256" key="2">
    <source>
        <dbReference type="ARBA" id="ARBA00007317"/>
    </source>
</evidence>
<evidence type="ECO:0000256" key="5">
    <source>
        <dbReference type="ARBA" id="ARBA00023315"/>
    </source>
</evidence>
<dbReference type="PROSITE" id="PS00189">
    <property type="entry name" value="LIPOYL"/>
    <property type="match status" value="1"/>
</dbReference>
<sequence length="585" mass="59505">MTHRQFRLPDLGEGLTEAEIVRWLVEVGETVTVNQPLVEVETAKAVVEIPSPFAGVLVERHGEAGTELAVGAPLLTIDEPGDEPATGPTTGSVTGATEATGQETMPGDATRNGAASLPVSRTGEAADVPGGPGTADLSPMAAGRTPMLVGYGPRSDSGPRRRRRPRNPDGPLPGSTTPAATIAAPAPAPGTAPTASSAPGAMAPVVSSVPASAPAVSPASAAAGAPDRSAVVPIGAAPRHGRVAAKPPVRKLARDLGVDLSTLAGTGPAGTISRADVETAARQATRPEPAPVPTTATPTTRTGPVRVPGVVPSSNGIDGPRQPELNGHAETMRRVPGAIPPDAGFNDTDRIWRIPVTGVRRTMARAMVASVFSAPHATEFLSVDVTETMAARERIAALPDFAGIRVTPLLLVAKALLTAVRRHPMINSTWVGDTSGENAEIQVHERINLGIAVAGPRGLVVPNIPDAGSRGLVGLARSLHSLTEAARADRLRPADLSGGTITITNVGVLGVDTGAPVLNPGEAAILALGAIRPAPWVHEGELAVRTVAHLALSFDHRVVDGELGSAVLADVAAVLADPVIALAWS</sequence>
<dbReference type="GO" id="GO:0016407">
    <property type="term" value="F:acetyltransferase activity"/>
    <property type="evidence" value="ECO:0007669"/>
    <property type="project" value="TreeGrafter"/>
</dbReference>
<comment type="cofactor">
    <cofactor evidence="1 6">
        <name>(R)-lipoate</name>
        <dbReference type="ChEBI" id="CHEBI:83088"/>
    </cofactor>
</comment>
<keyword evidence="4 6" id="KW-0450">Lipoyl</keyword>